<dbReference type="EMBL" id="SLZV01000001">
    <property type="protein sequence ID" value="TCS70180.1"/>
    <property type="molecule type" value="Genomic_DNA"/>
</dbReference>
<comment type="similarity">
    <text evidence="6">Belongs to the ThrE exporter (TC 2.A.79) family.</text>
</comment>
<keyword evidence="4 7" id="KW-1133">Transmembrane helix</keyword>
<dbReference type="GO" id="GO:0005886">
    <property type="term" value="C:plasma membrane"/>
    <property type="evidence" value="ECO:0007669"/>
    <property type="project" value="UniProtKB-SubCell"/>
</dbReference>
<keyword evidence="2" id="KW-1003">Cell membrane</keyword>
<dbReference type="GO" id="GO:0022857">
    <property type="term" value="F:transmembrane transporter activity"/>
    <property type="evidence" value="ECO:0007669"/>
    <property type="project" value="InterPro"/>
</dbReference>
<evidence type="ECO:0000256" key="4">
    <source>
        <dbReference type="ARBA" id="ARBA00022989"/>
    </source>
</evidence>
<dbReference type="AlphaFoldDB" id="A0A4V2UQE2"/>
<feature type="transmembrane region" description="Helical" evidence="7">
    <location>
        <begin position="237"/>
        <end position="261"/>
    </location>
</feature>
<dbReference type="PANTHER" id="PTHR34390:SF2">
    <property type="entry name" value="SUCCINATE TRANSPORTER SUBUNIT YJJP-RELATED"/>
    <property type="match status" value="1"/>
</dbReference>
<dbReference type="Proteomes" id="UP000702954">
    <property type="component" value="Unassembled WGS sequence"/>
</dbReference>
<reference evidence="9 12" key="1">
    <citation type="journal article" date="2018" name="Int. J. Syst. Evol. Microbiol.">
        <title>Draft Genome Sequence of Faecalimonas umbilicata JCM 30896T, an Acetate-Producing Bacterium Isolated from Human Feces.</title>
        <authorList>
            <person name="Sakamoto M."/>
            <person name="Ikeyama N."/>
            <person name="Yuki M."/>
            <person name="Ohkuma M."/>
        </authorList>
    </citation>
    <scope>NUCLEOTIDE SEQUENCE [LARGE SCALE GENOMIC DNA]</scope>
    <source>
        <strain evidence="9 12">EGH7</strain>
    </source>
</reference>
<keyword evidence="12" id="KW-1185">Reference proteome</keyword>
<evidence type="ECO:0000313" key="10">
    <source>
        <dbReference type="EMBL" id="TCS70180.1"/>
    </source>
</evidence>
<proteinExistence type="inferred from homology"/>
<accession>A0A4V2UQE2</accession>
<organism evidence="10 11">
    <name type="scientific">Faecalimonas umbilicata</name>
    <dbReference type="NCBI Taxonomy" id="1912855"/>
    <lineage>
        <taxon>Bacteria</taxon>
        <taxon>Bacillati</taxon>
        <taxon>Bacillota</taxon>
        <taxon>Clostridia</taxon>
        <taxon>Lachnospirales</taxon>
        <taxon>Lachnospiraceae</taxon>
        <taxon>Faecalimonas</taxon>
    </lineage>
</organism>
<evidence type="ECO:0000256" key="7">
    <source>
        <dbReference type="SAM" id="Phobius"/>
    </source>
</evidence>
<reference evidence="10 11" key="2">
    <citation type="submission" date="2019-03" db="EMBL/GenBank/DDBJ databases">
        <title>Genomic Encyclopedia of Type Strains, Phase IV (KMG-IV): sequencing the most valuable type-strain genomes for metagenomic binning, comparative biology and taxonomic classification.</title>
        <authorList>
            <person name="Goeker M."/>
        </authorList>
    </citation>
    <scope>NUCLEOTIDE SEQUENCE [LARGE SCALE GENOMIC DNA]</scope>
    <source>
        <strain evidence="10 11">DSM 103426</strain>
    </source>
</reference>
<protein>
    <submittedName>
        <fullName evidence="9 10">Membrane protein</fullName>
    </submittedName>
</protein>
<evidence type="ECO:0000313" key="9">
    <source>
        <dbReference type="EMBL" id="GBU04195.1"/>
    </source>
</evidence>
<dbReference type="InterPro" id="IPR010619">
    <property type="entry name" value="ThrE-like_N"/>
</dbReference>
<keyword evidence="5 7" id="KW-0472">Membrane</keyword>
<feature type="transmembrane region" description="Helical" evidence="7">
    <location>
        <begin position="181"/>
        <end position="201"/>
    </location>
</feature>
<dbReference type="GO" id="GO:0015744">
    <property type="term" value="P:succinate transport"/>
    <property type="evidence" value="ECO:0007669"/>
    <property type="project" value="TreeGrafter"/>
</dbReference>
<feature type="transmembrane region" description="Helical" evidence="7">
    <location>
        <begin position="207"/>
        <end position="225"/>
    </location>
</feature>
<sequence>MKEKEEIIEINNGESHRVLELAMEAGRILLRNGAEIFRVEETVWHICEHYGVQGLDTFVLSNGIFITADDGEKTIYAKTKHVPLSGAHLGIVAEVNALSREIVEGKVSVDEAFQRLKKIEQMPRTSKPLQTFASGMGAGSFCYIMGATLTESGIAFCIGVLLHVFLMGVKKYNSSKVIVNILGGAFITVLTLCAINFLPFPLRMDKLISGAIMPLVPGIAFTNAIRDIADSDILSGTVRMVDAVLVFVYIAVGAGTVLSIYNSLMGGMFL</sequence>
<evidence type="ECO:0000313" key="11">
    <source>
        <dbReference type="Proteomes" id="UP000294613"/>
    </source>
</evidence>
<comment type="subcellular location">
    <subcellularLocation>
        <location evidence="1">Cell membrane</location>
        <topology evidence="1">Multi-pass membrane protein</topology>
    </subcellularLocation>
</comment>
<dbReference type="Pfam" id="PF06738">
    <property type="entry name" value="ThrE"/>
    <property type="match status" value="1"/>
</dbReference>
<dbReference type="InterPro" id="IPR050539">
    <property type="entry name" value="ThrE_Dicarb/AminoAcid_Exp"/>
</dbReference>
<dbReference type="RefSeq" id="WP_116441198.1">
    <property type="nucleotide sequence ID" value="NZ_BHEO01000002.1"/>
</dbReference>
<evidence type="ECO:0000259" key="8">
    <source>
        <dbReference type="Pfam" id="PF06738"/>
    </source>
</evidence>
<evidence type="ECO:0000313" key="12">
    <source>
        <dbReference type="Proteomes" id="UP000702954"/>
    </source>
</evidence>
<evidence type="ECO:0000256" key="1">
    <source>
        <dbReference type="ARBA" id="ARBA00004651"/>
    </source>
</evidence>
<name>A0A4V2UQE2_9FIRM</name>
<evidence type="ECO:0000256" key="2">
    <source>
        <dbReference type="ARBA" id="ARBA00022475"/>
    </source>
</evidence>
<dbReference type="PANTHER" id="PTHR34390">
    <property type="entry name" value="UPF0442 PROTEIN YJJB-RELATED"/>
    <property type="match status" value="1"/>
</dbReference>
<feature type="transmembrane region" description="Helical" evidence="7">
    <location>
        <begin position="152"/>
        <end position="169"/>
    </location>
</feature>
<keyword evidence="3 7" id="KW-0812">Transmembrane</keyword>
<feature type="domain" description="Threonine/serine exporter-like N-terminal" evidence="8">
    <location>
        <begin position="21"/>
        <end position="260"/>
    </location>
</feature>
<comment type="caution">
    <text evidence="10">The sequence shown here is derived from an EMBL/GenBank/DDBJ whole genome shotgun (WGS) entry which is preliminary data.</text>
</comment>
<evidence type="ECO:0000256" key="5">
    <source>
        <dbReference type="ARBA" id="ARBA00023136"/>
    </source>
</evidence>
<dbReference type="Proteomes" id="UP000294613">
    <property type="component" value="Unassembled WGS sequence"/>
</dbReference>
<gene>
    <name evidence="10" type="ORF">EDD74_10128</name>
    <name evidence="9" type="ORF">FAEUMB_07360</name>
</gene>
<evidence type="ECO:0000256" key="6">
    <source>
        <dbReference type="ARBA" id="ARBA00034125"/>
    </source>
</evidence>
<evidence type="ECO:0000256" key="3">
    <source>
        <dbReference type="ARBA" id="ARBA00022692"/>
    </source>
</evidence>
<dbReference type="EMBL" id="BHEO01000002">
    <property type="protein sequence ID" value="GBU04195.1"/>
    <property type="molecule type" value="Genomic_DNA"/>
</dbReference>